<comment type="caution">
    <text evidence="3">The sequence shown here is derived from an EMBL/GenBank/DDBJ whole genome shotgun (WGS) entry which is preliminary data.</text>
</comment>
<dbReference type="EMBL" id="QKYU01000024">
    <property type="protein sequence ID" value="PZW40422.1"/>
    <property type="molecule type" value="Genomic_DNA"/>
</dbReference>
<proteinExistence type="predicted"/>
<reference evidence="3 4" key="1">
    <citation type="submission" date="2018-06" db="EMBL/GenBank/DDBJ databases">
        <title>Genomic Encyclopedia of Archaeal and Bacterial Type Strains, Phase II (KMG-II): from individual species to whole genera.</title>
        <authorList>
            <person name="Goeker M."/>
        </authorList>
    </citation>
    <scope>NUCLEOTIDE SEQUENCE [LARGE SCALE GENOMIC DNA]</scope>
    <source>
        <strain evidence="3 4">DSM 24525</strain>
    </source>
</reference>
<dbReference type="Proteomes" id="UP000249688">
    <property type="component" value="Unassembled WGS sequence"/>
</dbReference>
<dbReference type="InterPro" id="IPR004629">
    <property type="entry name" value="WecG_TagA_CpsF"/>
</dbReference>
<evidence type="ECO:0000313" key="4">
    <source>
        <dbReference type="Proteomes" id="UP000249688"/>
    </source>
</evidence>
<keyword evidence="2" id="KW-0808">Transferase</keyword>
<organism evidence="3 4">
    <name type="scientific">Humitalea rosea</name>
    <dbReference type="NCBI Taxonomy" id="990373"/>
    <lineage>
        <taxon>Bacteria</taxon>
        <taxon>Pseudomonadati</taxon>
        <taxon>Pseudomonadota</taxon>
        <taxon>Alphaproteobacteria</taxon>
        <taxon>Acetobacterales</taxon>
        <taxon>Roseomonadaceae</taxon>
        <taxon>Humitalea</taxon>
    </lineage>
</organism>
<accession>A0A2W7I4P8</accession>
<dbReference type="PANTHER" id="PTHR34136">
    <property type="match status" value="1"/>
</dbReference>
<evidence type="ECO:0000256" key="2">
    <source>
        <dbReference type="ARBA" id="ARBA00022679"/>
    </source>
</evidence>
<keyword evidence="4" id="KW-1185">Reference proteome</keyword>
<dbReference type="CDD" id="cd06533">
    <property type="entry name" value="Glyco_transf_WecG_TagA"/>
    <property type="match status" value="1"/>
</dbReference>
<name>A0A2W7I4P8_9PROT</name>
<evidence type="ECO:0000313" key="3">
    <source>
        <dbReference type="EMBL" id="PZW40422.1"/>
    </source>
</evidence>
<sequence>MPLPLPPVPRLRFLGFDFVDLPMAEVVRLIAQAATQPVFRYVATPNASHLSMLDEGKGGMRALFARADFLLLDSRVVRLVARLVRLPAPPVVPGSDLVATVFADAVTEDTTICVIGSRPDAIAILRQRYRLKHLVHHEPPWGLATNPEAMAAAVAAALAAAADYTFIAVGSPQGEALALRIAATGQARGVGLCCGAAIDFLTGTQRRAPKLMRSLSLEWAYRLAMNPRRMLRRYLVDSTAGLALVLRAALHR</sequence>
<dbReference type="PANTHER" id="PTHR34136:SF1">
    <property type="entry name" value="UDP-N-ACETYL-D-MANNOSAMINURONIC ACID TRANSFERASE"/>
    <property type="match status" value="1"/>
</dbReference>
<keyword evidence="1" id="KW-0328">Glycosyltransferase</keyword>
<dbReference type="OrthoDB" id="9771846at2"/>
<dbReference type="GO" id="GO:0016758">
    <property type="term" value="F:hexosyltransferase activity"/>
    <property type="evidence" value="ECO:0007669"/>
    <property type="project" value="TreeGrafter"/>
</dbReference>
<evidence type="ECO:0000256" key="1">
    <source>
        <dbReference type="ARBA" id="ARBA00022676"/>
    </source>
</evidence>
<dbReference type="RefSeq" id="WP_146422959.1">
    <property type="nucleotide sequence ID" value="NZ_QKYU01000024.1"/>
</dbReference>
<gene>
    <name evidence="3" type="ORF">C8P66_12462</name>
</gene>
<protein>
    <submittedName>
        <fullName evidence="3">Exopolysaccharide biosynthesis WecB/TagA/CpsF family protein</fullName>
    </submittedName>
</protein>
<dbReference type="NCBIfam" id="TIGR00696">
    <property type="entry name" value="wecG_tagA_cpsF"/>
    <property type="match status" value="1"/>
</dbReference>
<dbReference type="AlphaFoldDB" id="A0A2W7I4P8"/>
<dbReference type="Pfam" id="PF03808">
    <property type="entry name" value="Glyco_tran_WecG"/>
    <property type="match status" value="1"/>
</dbReference>